<dbReference type="CDD" id="cd06558">
    <property type="entry name" value="crotonase-like"/>
    <property type="match status" value="1"/>
</dbReference>
<proteinExistence type="predicted"/>
<dbReference type="PANTHER" id="PTHR43684">
    <property type="match status" value="1"/>
</dbReference>
<evidence type="ECO:0000313" key="4">
    <source>
        <dbReference type="EMBL" id="OZI40593.1"/>
    </source>
</evidence>
<dbReference type="AlphaFoldDB" id="A0A261SWB7"/>
<name>A0A261SWB7_9BORD</name>
<gene>
    <name evidence="4" type="ORF">CEG14_02190</name>
</gene>
<dbReference type="PANTHER" id="PTHR43684:SF1">
    <property type="entry name" value="ENOYL-COA DELTA ISOMERASE 2"/>
    <property type="match status" value="1"/>
</dbReference>
<evidence type="ECO:0000256" key="3">
    <source>
        <dbReference type="ARBA" id="ARBA00023235"/>
    </source>
</evidence>
<accession>A0A261SWB7</accession>
<organism evidence="4 5">
    <name type="scientific">Bordetella genomosp. 1</name>
    <dbReference type="NCBI Taxonomy" id="1395607"/>
    <lineage>
        <taxon>Bacteria</taxon>
        <taxon>Pseudomonadati</taxon>
        <taxon>Pseudomonadota</taxon>
        <taxon>Betaproteobacteria</taxon>
        <taxon>Burkholderiales</taxon>
        <taxon>Alcaligenaceae</taxon>
        <taxon>Bordetella</taxon>
    </lineage>
</organism>
<dbReference type="OrthoDB" id="9797151at2"/>
<evidence type="ECO:0000256" key="2">
    <source>
        <dbReference type="ARBA" id="ARBA00023140"/>
    </source>
</evidence>
<keyword evidence="3" id="KW-0413">Isomerase</keyword>
<dbReference type="Gene3D" id="3.90.226.10">
    <property type="entry name" value="2-enoyl-CoA Hydratase, Chain A, domain 1"/>
    <property type="match status" value="1"/>
</dbReference>
<evidence type="ECO:0000256" key="1">
    <source>
        <dbReference type="ARBA" id="ARBA00004275"/>
    </source>
</evidence>
<sequence>MSGPVRQARDGAVLTLTIDRPEARNALDRAAYDALTAGLREAAGDPGVAAVILTGAGGHFTAGNDLRDFQADRPEGDSPALTFLRALIDLDAPVIAAVEGNAVGVGVTLLQHCDFVYVAEGAVLRLPFAALGLCPEGGSSLLLPQIAGARQATEWLLLGDKFGAREALAHGLANAVTPAGGALARAQETAARLAAQPRAALRVSKALLKRSLRPQLHETLDEEARQFRARLQSDEAQAAFARFFAARKG</sequence>
<keyword evidence="2" id="KW-0576">Peroxisome</keyword>
<comment type="subcellular location">
    <subcellularLocation>
        <location evidence="1">Peroxisome</location>
    </subcellularLocation>
</comment>
<protein>
    <submittedName>
        <fullName evidence="4">Enoyl-CoA hydratase</fullName>
    </submittedName>
</protein>
<reference evidence="4 5" key="1">
    <citation type="submission" date="2017-05" db="EMBL/GenBank/DDBJ databases">
        <title>Complete and WGS of Bordetella genogroups.</title>
        <authorList>
            <person name="Spilker T."/>
            <person name="LiPuma J."/>
        </authorList>
    </citation>
    <scope>NUCLEOTIDE SEQUENCE [LARGE SCALE GENOMIC DNA]</scope>
    <source>
        <strain evidence="4 5">AU17610</strain>
    </source>
</reference>
<dbReference type="RefSeq" id="WP_094824709.1">
    <property type="nucleotide sequence ID" value="NZ_NEVL01000001.1"/>
</dbReference>
<dbReference type="EMBL" id="NEVL01000001">
    <property type="protein sequence ID" value="OZI40593.1"/>
    <property type="molecule type" value="Genomic_DNA"/>
</dbReference>
<dbReference type="SUPFAM" id="SSF52096">
    <property type="entry name" value="ClpP/crotonase"/>
    <property type="match status" value="1"/>
</dbReference>
<comment type="caution">
    <text evidence="4">The sequence shown here is derived from an EMBL/GenBank/DDBJ whole genome shotgun (WGS) entry which is preliminary data.</text>
</comment>
<dbReference type="InterPro" id="IPR051053">
    <property type="entry name" value="ECH/Chromodomain_protein"/>
</dbReference>
<dbReference type="InterPro" id="IPR001753">
    <property type="entry name" value="Enoyl-CoA_hydra/iso"/>
</dbReference>
<dbReference type="InterPro" id="IPR029045">
    <property type="entry name" value="ClpP/crotonase-like_dom_sf"/>
</dbReference>
<dbReference type="GO" id="GO:0004165">
    <property type="term" value="F:delta(3)-delta(2)-enoyl-CoA isomerase activity"/>
    <property type="evidence" value="ECO:0007669"/>
    <property type="project" value="UniProtKB-ARBA"/>
</dbReference>
<dbReference type="Proteomes" id="UP000217005">
    <property type="component" value="Unassembled WGS sequence"/>
</dbReference>
<dbReference type="Pfam" id="PF00378">
    <property type="entry name" value="ECH_1"/>
    <property type="match status" value="1"/>
</dbReference>
<evidence type="ECO:0000313" key="5">
    <source>
        <dbReference type="Proteomes" id="UP000217005"/>
    </source>
</evidence>